<reference evidence="2 3" key="1">
    <citation type="journal article" date="2019" name="Nat. Microbiol.">
        <title>Expanding anaerobic alkane metabolism in the domain of Archaea.</title>
        <authorList>
            <person name="Wang Y."/>
            <person name="Wegener G."/>
            <person name="Hou J."/>
            <person name="Wang F."/>
            <person name="Xiao X."/>
        </authorList>
    </citation>
    <scope>NUCLEOTIDE SEQUENCE [LARGE SCALE GENOMIC DNA]</scope>
    <source>
        <strain evidence="2">WYZ-LMO10</strain>
    </source>
</reference>
<proteinExistence type="inferred from homology"/>
<sequence>MVIEVKALPLELVKEACEVGESAARKYVTSKVNERLINSLDIQVKYEEEEVLFSVDVFIDLSPLSGVDPERLADEAADAALSAIDKIVRGK</sequence>
<evidence type="ECO:0000256" key="1">
    <source>
        <dbReference type="ARBA" id="ARBA00008515"/>
    </source>
</evidence>
<dbReference type="InterPro" id="IPR024502">
    <property type="entry name" value="DUF3194"/>
</dbReference>
<dbReference type="Gene3D" id="3.30.300.100">
    <property type="entry name" value="MTH677-like"/>
    <property type="match status" value="1"/>
</dbReference>
<comment type="caution">
    <text evidence="2">The sequence shown here is derived from an EMBL/GenBank/DDBJ whole genome shotgun (WGS) entry which is preliminary data.</text>
</comment>
<gene>
    <name evidence="2" type="ORF">DSO08_00960</name>
</gene>
<evidence type="ECO:0008006" key="4">
    <source>
        <dbReference type="Google" id="ProtNLM"/>
    </source>
</evidence>
<evidence type="ECO:0000313" key="3">
    <source>
        <dbReference type="Proteomes" id="UP000315399"/>
    </source>
</evidence>
<accession>A0A523BGA2</accession>
<protein>
    <recommendedName>
        <fullName evidence="4">DUF3194 domain-containing protein</fullName>
    </recommendedName>
</protein>
<evidence type="ECO:0000313" key="2">
    <source>
        <dbReference type="EMBL" id="TDA39968.1"/>
    </source>
</evidence>
<dbReference type="Proteomes" id="UP000315399">
    <property type="component" value="Unassembled WGS sequence"/>
</dbReference>
<dbReference type="InterPro" id="IPR035954">
    <property type="entry name" value="MTH677-like_sf"/>
</dbReference>
<dbReference type="AlphaFoldDB" id="A0A523BGA2"/>
<organism evidence="2 3">
    <name type="scientific">Thermoproteota archaeon</name>
    <dbReference type="NCBI Taxonomy" id="2056631"/>
    <lineage>
        <taxon>Archaea</taxon>
        <taxon>Thermoproteota</taxon>
    </lineage>
</organism>
<dbReference type="Pfam" id="PF11419">
    <property type="entry name" value="DUF3194"/>
    <property type="match status" value="1"/>
</dbReference>
<dbReference type="EMBL" id="QNVH01000004">
    <property type="protein sequence ID" value="TDA39968.1"/>
    <property type="molecule type" value="Genomic_DNA"/>
</dbReference>
<comment type="similarity">
    <text evidence="1">Belongs to the UPF0440 family.</text>
</comment>
<name>A0A523BGA2_9CREN</name>